<proteinExistence type="predicted"/>
<protein>
    <submittedName>
        <fullName evidence="1">Uncharacterized protein</fullName>
    </submittedName>
</protein>
<evidence type="ECO:0000313" key="1">
    <source>
        <dbReference type="EMBL" id="GJE86455.1"/>
    </source>
</evidence>
<name>A0A9P3L8U3_9APHY</name>
<dbReference type="Proteomes" id="UP000703269">
    <property type="component" value="Unassembled WGS sequence"/>
</dbReference>
<sequence length="113" mass="13053">MPRALYGYKRTYSWMLQRAADLGIKPEINPESPLVSMAENATALLWTLASRAGLPHNEVYSIFVKEPDIFVWVIASSDPMEDKLPTRPCAPNTQKLKEMVKTNEEPKWWRVKY</sequence>
<gene>
    <name evidence="1" type="ORF">PsYK624_025350</name>
</gene>
<reference evidence="1 2" key="1">
    <citation type="submission" date="2021-08" db="EMBL/GenBank/DDBJ databases">
        <title>Draft Genome Sequence of Phanerochaete sordida strain YK-624.</title>
        <authorList>
            <person name="Mori T."/>
            <person name="Dohra H."/>
            <person name="Suzuki T."/>
            <person name="Kawagishi H."/>
            <person name="Hirai H."/>
        </authorList>
    </citation>
    <scope>NUCLEOTIDE SEQUENCE [LARGE SCALE GENOMIC DNA]</scope>
    <source>
        <strain evidence="1 2">YK-624</strain>
    </source>
</reference>
<accession>A0A9P3L8U3</accession>
<organism evidence="1 2">
    <name type="scientific">Phanerochaete sordida</name>
    <dbReference type="NCBI Taxonomy" id="48140"/>
    <lineage>
        <taxon>Eukaryota</taxon>
        <taxon>Fungi</taxon>
        <taxon>Dikarya</taxon>
        <taxon>Basidiomycota</taxon>
        <taxon>Agaricomycotina</taxon>
        <taxon>Agaricomycetes</taxon>
        <taxon>Polyporales</taxon>
        <taxon>Phanerochaetaceae</taxon>
        <taxon>Phanerochaete</taxon>
    </lineage>
</organism>
<dbReference type="AlphaFoldDB" id="A0A9P3L8U3"/>
<keyword evidence="2" id="KW-1185">Reference proteome</keyword>
<evidence type="ECO:0000313" key="2">
    <source>
        <dbReference type="Proteomes" id="UP000703269"/>
    </source>
</evidence>
<comment type="caution">
    <text evidence="1">The sequence shown here is derived from an EMBL/GenBank/DDBJ whole genome shotgun (WGS) entry which is preliminary data.</text>
</comment>
<dbReference type="EMBL" id="BPQB01000004">
    <property type="protein sequence ID" value="GJE86455.1"/>
    <property type="molecule type" value="Genomic_DNA"/>
</dbReference>